<sequence length="161" mass="17550">MLSASKYRRHGSRVRLSISGPTSASPVCTAEGRPVVSSHWPGVYSDGITASRFGVRASFLCQRFLSAGLPVWNGPGLARSLQAPDVYIYINVFVSTQTGFYPLIGSVALADTRKLQPPIDYRPRADLRKPPLRQEPSAAYAGLARRVRQGARGPNTRQKVP</sequence>
<dbReference type="AlphaFoldDB" id="A0A9D4KX06"/>
<comment type="caution">
    <text evidence="1">The sequence shown here is derived from an EMBL/GenBank/DDBJ whole genome shotgun (WGS) entry which is preliminary data.</text>
</comment>
<evidence type="ECO:0000313" key="1">
    <source>
        <dbReference type="EMBL" id="KAH3847717.1"/>
    </source>
</evidence>
<accession>A0A9D4KX06</accession>
<evidence type="ECO:0000313" key="2">
    <source>
        <dbReference type="Proteomes" id="UP000828390"/>
    </source>
</evidence>
<gene>
    <name evidence="1" type="ORF">DPMN_090048</name>
</gene>
<organism evidence="1 2">
    <name type="scientific">Dreissena polymorpha</name>
    <name type="common">Zebra mussel</name>
    <name type="synonym">Mytilus polymorpha</name>
    <dbReference type="NCBI Taxonomy" id="45954"/>
    <lineage>
        <taxon>Eukaryota</taxon>
        <taxon>Metazoa</taxon>
        <taxon>Spiralia</taxon>
        <taxon>Lophotrochozoa</taxon>
        <taxon>Mollusca</taxon>
        <taxon>Bivalvia</taxon>
        <taxon>Autobranchia</taxon>
        <taxon>Heteroconchia</taxon>
        <taxon>Euheterodonta</taxon>
        <taxon>Imparidentia</taxon>
        <taxon>Neoheterodontei</taxon>
        <taxon>Myida</taxon>
        <taxon>Dreissenoidea</taxon>
        <taxon>Dreissenidae</taxon>
        <taxon>Dreissena</taxon>
    </lineage>
</organism>
<protein>
    <submittedName>
        <fullName evidence="1">Uncharacterized protein</fullName>
    </submittedName>
</protein>
<keyword evidence="2" id="KW-1185">Reference proteome</keyword>
<proteinExistence type="predicted"/>
<reference evidence="1" key="2">
    <citation type="submission" date="2020-11" db="EMBL/GenBank/DDBJ databases">
        <authorList>
            <person name="McCartney M.A."/>
            <person name="Auch B."/>
            <person name="Kono T."/>
            <person name="Mallez S."/>
            <person name="Becker A."/>
            <person name="Gohl D.M."/>
            <person name="Silverstein K.A.T."/>
            <person name="Koren S."/>
            <person name="Bechman K.B."/>
            <person name="Herman A."/>
            <person name="Abrahante J.E."/>
            <person name="Garbe J."/>
        </authorList>
    </citation>
    <scope>NUCLEOTIDE SEQUENCE</scope>
    <source>
        <strain evidence="1">Duluth1</strain>
        <tissue evidence="1">Whole animal</tissue>
    </source>
</reference>
<dbReference type="Proteomes" id="UP000828390">
    <property type="component" value="Unassembled WGS sequence"/>
</dbReference>
<dbReference type="EMBL" id="JAIWYP010000003">
    <property type="protein sequence ID" value="KAH3847717.1"/>
    <property type="molecule type" value="Genomic_DNA"/>
</dbReference>
<name>A0A9D4KX06_DREPO</name>
<reference evidence="1" key="1">
    <citation type="journal article" date="2019" name="bioRxiv">
        <title>The Genome of the Zebra Mussel, Dreissena polymorpha: A Resource for Invasive Species Research.</title>
        <authorList>
            <person name="McCartney M.A."/>
            <person name="Auch B."/>
            <person name="Kono T."/>
            <person name="Mallez S."/>
            <person name="Zhang Y."/>
            <person name="Obille A."/>
            <person name="Becker A."/>
            <person name="Abrahante J.E."/>
            <person name="Garbe J."/>
            <person name="Badalamenti J.P."/>
            <person name="Herman A."/>
            <person name="Mangelson H."/>
            <person name="Liachko I."/>
            <person name="Sullivan S."/>
            <person name="Sone E.D."/>
            <person name="Koren S."/>
            <person name="Silverstein K.A.T."/>
            <person name="Beckman K.B."/>
            <person name="Gohl D.M."/>
        </authorList>
    </citation>
    <scope>NUCLEOTIDE SEQUENCE</scope>
    <source>
        <strain evidence="1">Duluth1</strain>
        <tissue evidence="1">Whole animal</tissue>
    </source>
</reference>